<dbReference type="Proteomes" id="UP000646827">
    <property type="component" value="Unassembled WGS sequence"/>
</dbReference>
<dbReference type="AlphaFoldDB" id="A0A8H7VHM2"/>
<evidence type="ECO:0000313" key="2">
    <source>
        <dbReference type="EMBL" id="KAG2214839.1"/>
    </source>
</evidence>
<keyword evidence="3" id="KW-1185">Reference proteome</keyword>
<proteinExistence type="predicted"/>
<dbReference type="OrthoDB" id="2277222at2759"/>
<dbReference type="Pfam" id="PF00078">
    <property type="entry name" value="RVT_1"/>
    <property type="match status" value="1"/>
</dbReference>
<dbReference type="EMBL" id="JAEPRB010000572">
    <property type="protein sequence ID" value="KAG2214839.1"/>
    <property type="molecule type" value="Genomic_DNA"/>
</dbReference>
<organism evidence="2 3">
    <name type="scientific">Circinella minor</name>
    <dbReference type="NCBI Taxonomy" id="1195481"/>
    <lineage>
        <taxon>Eukaryota</taxon>
        <taxon>Fungi</taxon>
        <taxon>Fungi incertae sedis</taxon>
        <taxon>Mucoromycota</taxon>
        <taxon>Mucoromycotina</taxon>
        <taxon>Mucoromycetes</taxon>
        <taxon>Mucorales</taxon>
        <taxon>Lichtheimiaceae</taxon>
        <taxon>Circinella</taxon>
    </lineage>
</organism>
<dbReference type="PROSITE" id="PS50878">
    <property type="entry name" value="RT_POL"/>
    <property type="match status" value="1"/>
</dbReference>
<feature type="domain" description="Reverse transcriptase" evidence="1">
    <location>
        <begin position="252"/>
        <end position="527"/>
    </location>
</feature>
<name>A0A8H7VHM2_9FUNG</name>
<dbReference type="CDD" id="cd01650">
    <property type="entry name" value="RT_nLTR_like"/>
    <property type="match status" value="1"/>
</dbReference>
<dbReference type="PANTHER" id="PTHR19446">
    <property type="entry name" value="REVERSE TRANSCRIPTASES"/>
    <property type="match status" value="1"/>
</dbReference>
<accession>A0A8H7VHM2</accession>
<evidence type="ECO:0000313" key="3">
    <source>
        <dbReference type="Proteomes" id="UP000646827"/>
    </source>
</evidence>
<dbReference type="SUPFAM" id="SSF56672">
    <property type="entry name" value="DNA/RNA polymerases"/>
    <property type="match status" value="1"/>
</dbReference>
<sequence>MLAIQLPTPNATRQHWKLQRLSDPEVKQLYITNFDSNIESTNKLLDHLQGGIKIIPDNSTIEQIERNLVSAIYNALDTSVTRTKARPKHWKTFWNDELQRKADLREEAYKRWRQSPNIITVRAALWNKYTLICDEFTKEIRRTQRQTWKQFCSKLGNAPVNEANSTIKQIRKNRNSTHSFSHPEGPEKAVEDMATHLSSVFGDDNPFPAIEIEVIINKIAPRKAPGDDHLTGAMLKPISKPLSNTLSKFFQLCWNWSWTPISWRTAQVVPIYKKGDPTNAGNYRPISLTSVLRKILERCLLPKLLEHISALDIAQGGFRHHRGSLCQSFSLHMLIQQFTKQYDTPAVLAFLDISSAYDAVNRQTIWSTLQQQLPSALFRIICNMFDNVRIAIISQNYQSRYIFPAKGVLQGSILSPLLYTVFINTLPRRLHIKMHNFGHQPLYICTTPTTALLYADDVALLIASPNDMQLLLSTAEQHSRDYGYRWHPSKCAIINPKSTISTPPTTYHLYNQPIPTISCFQYLGLPFTSTGIDYDQLVHQRTMKATGSMALLRQLGIHIYSVGLWPALCSYRTFIRPVLEYGLAIAALSPNQLEKLDNAQKSCIKMALNRKTSKHSATIVSMVLADLPSLKLRTRTLQLKFAARLQTLPVSSMAKSIELSFLWDQKHPNKQWKRITTSNPVSYGTLHQRFNKLCNSHNQPRDPVATSIKEKRDEEYISQRNKFKTINCLRTKRIIDPILYLPSFSKDRHRLIKWRMHWLPSYPLKDCRCGHQAAHRTHFTHCLLLEPLMQDLLDKFGTVPLLPHNIQPLDHILNCLPRSEVGLATGNWSKIWPALIQVLRKIDFLSHPDDIFDDDEPAPEEAIDSIPTTTIDTIE</sequence>
<protein>
    <recommendedName>
        <fullName evidence="1">Reverse transcriptase domain-containing protein</fullName>
    </recommendedName>
</protein>
<dbReference type="InterPro" id="IPR043502">
    <property type="entry name" value="DNA/RNA_pol_sf"/>
</dbReference>
<reference evidence="2 3" key="1">
    <citation type="submission" date="2020-12" db="EMBL/GenBank/DDBJ databases">
        <title>Metabolic potential, ecology and presence of endohyphal bacteria is reflected in genomic diversity of Mucoromycotina.</title>
        <authorList>
            <person name="Muszewska A."/>
            <person name="Okrasinska A."/>
            <person name="Steczkiewicz K."/>
            <person name="Drgas O."/>
            <person name="Orlowska M."/>
            <person name="Perlinska-Lenart U."/>
            <person name="Aleksandrzak-Piekarczyk T."/>
            <person name="Szatraj K."/>
            <person name="Zielenkiewicz U."/>
            <person name="Pilsyk S."/>
            <person name="Malc E."/>
            <person name="Mieczkowski P."/>
            <person name="Kruszewska J.S."/>
            <person name="Biernat P."/>
            <person name="Pawlowska J."/>
        </authorList>
    </citation>
    <scope>NUCLEOTIDE SEQUENCE [LARGE SCALE GENOMIC DNA]</scope>
    <source>
        <strain evidence="2 3">CBS 142.35</strain>
    </source>
</reference>
<evidence type="ECO:0000259" key="1">
    <source>
        <dbReference type="PROSITE" id="PS50878"/>
    </source>
</evidence>
<dbReference type="InterPro" id="IPR000477">
    <property type="entry name" value="RT_dom"/>
</dbReference>
<gene>
    <name evidence="2" type="ORF">INT45_011243</name>
</gene>
<comment type="caution">
    <text evidence="2">The sequence shown here is derived from an EMBL/GenBank/DDBJ whole genome shotgun (WGS) entry which is preliminary data.</text>
</comment>